<dbReference type="EMBL" id="JAWZSR010000002">
    <property type="protein sequence ID" value="MDX8045117.1"/>
    <property type="molecule type" value="Genomic_DNA"/>
</dbReference>
<keyword evidence="2" id="KW-1185">Reference proteome</keyword>
<reference evidence="1" key="1">
    <citation type="submission" date="2023-11" db="EMBL/GenBank/DDBJ databases">
        <title>Gracilibacillus pellucida a moderately halophilic bacterium isolated from saline soil in Xinjiang province.</title>
        <authorList>
            <person name="Zhang Z."/>
            <person name="Tan F."/>
            <person name="Wang Y."/>
            <person name="Xia M."/>
        </authorList>
    </citation>
    <scope>NUCLEOTIDE SEQUENCE</scope>
    <source>
        <strain evidence="1">S3-1-1</strain>
    </source>
</reference>
<evidence type="ECO:0000313" key="1">
    <source>
        <dbReference type="EMBL" id="MDX8045117.1"/>
    </source>
</evidence>
<evidence type="ECO:0000313" key="2">
    <source>
        <dbReference type="Proteomes" id="UP001277972"/>
    </source>
</evidence>
<proteinExistence type="predicted"/>
<name>A0ACC6M301_9BACI</name>
<organism evidence="1 2">
    <name type="scientific">Gracilibacillus pellucidus</name>
    <dbReference type="NCBI Taxonomy" id="3095368"/>
    <lineage>
        <taxon>Bacteria</taxon>
        <taxon>Bacillati</taxon>
        <taxon>Bacillota</taxon>
        <taxon>Bacilli</taxon>
        <taxon>Bacillales</taxon>
        <taxon>Bacillaceae</taxon>
        <taxon>Gracilibacillus</taxon>
    </lineage>
</organism>
<protein>
    <submittedName>
        <fullName evidence="1">ISL3 family transposase</fullName>
    </submittedName>
</protein>
<dbReference type="Proteomes" id="UP001277972">
    <property type="component" value="Unassembled WGS sequence"/>
</dbReference>
<gene>
    <name evidence="1" type="ORF">SH601_03875</name>
</gene>
<comment type="caution">
    <text evidence="1">The sequence shown here is derived from an EMBL/GenBank/DDBJ whole genome shotgun (WGS) entry which is preliminary data.</text>
</comment>
<accession>A0ACC6M301</accession>
<sequence length="161" mass="19440">MLNLYKHGMKEQLFFDLPMHAKRVGLTIKRQRYKCREYEGTFFEELPDIDKVELVAMHMWRPYKDAVNMVIPHAKIIIDQFHVVKLANESLEKIRKANREKVSAKERRQLMRDHYVLLTKRRDLNDFDDQIKLQVVLYSLLDKMFFHIAYYIMIPLDIALL</sequence>